<keyword evidence="3 5" id="KW-1133">Transmembrane helix</keyword>
<dbReference type="InterPro" id="IPR036465">
    <property type="entry name" value="vWFA_dom_sf"/>
</dbReference>
<dbReference type="Proteomes" id="UP000191112">
    <property type="component" value="Unassembled WGS sequence"/>
</dbReference>
<feature type="transmembrane region" description="Helical" evidence="5">
    <location>
        <begin position="307"/>
        <end position="326"/>
    </location>
</feature>
<feature type="domain" description="VWFA" evidence="6">
    <location>
        <begin position="90"/>
        <end position="285"/>
    </location>
</feature>
<gene>
    <name evidence="7" type="ORF">SAMN05660477_00648</name>
</gene>
<dbReference type="SUPFAM" id="SSF53300">
    <property type="entry name" value="vWA-like"/>
    <property type="match status" value="1"/>
</dbReference>
<accession>A0A1T5D5P5</accession>
<dbReference type="CDD" id="cd01467">
    <property type="entry name" value="vWA_BatA_type"/>
    <property type="match status" value="1"/>
</dbReference>
<evidence type="ECO:0000259" key="6">
    <source>
        <dbReference type="PROSITE" id="PS50234"/>
    </source>
</evidence>
<keyword evidence="4 5" id="KW-0472">Membrane</keyword>
<feature type="transmembrane region" description="Helical" evidence="5">
    <location>
        <begin position="7"/>
        <end position="27"/>
    </location>
</feature>
<evidence type="ECO:0000256" key="4">
    <source>
        <dbReference type="ARBA" id="ARBA00023136"/>
    </source>
</evidence>
<keyword evidence="2 5" id="KW-0812">Transmembrane</keyword>
<evidence type="ECO:0000256" key="3">
    <source>
        <dbReference type="ARBA" id="ARBA00022989"/>
    </source>
</evidence>
<protein>
    <submittedName>
        <fullName evidence="7">Ca-activated chloride channel family protein</fullName>
    </submittedName>
</protein>
<evidence type="ECO:0000256" key="1">
    <source>
        <dbReference type="ARBA" id="ARBA00022475"/>
    </source>
</evidence>
<feature type="transmembrane region" description="Helical" evidence="5">
    <location>
        <begin position="48"/>
        <end position="72"/>
    </location>
</feature>
<dbReference type="PANTHER" id="PTHR22550:SF5">
    <property type="entry name" value="LEUCINE ZIPPER PROTEIN 4"/>
    <property type="match status" value="1"/>
</dbReference>
<dbReference type="PROSITE" id="PS50234">
    <property type="entry name" value="VWFA"/>
    <property type="match status" value="1"/>
</dbReference>
<keyword evidence="1" id="KW-1003">Cell membrane</keyword>
<dbReference type="OrthoDB" id="6206554at2"/>
<dbReference type="Pfam" id="PF00092">
    <property type="entry name" value="VWA"/>
    <property type="match status" value="1"/>
</dbReference>
<dbReference type="InterPro" id="IPR033881">
    <property type="entry name" value="vWA_BatA_type"/>
</dbReference>
<organism evidence="7 8">
    <name type="scientific">Soonwooa buanensis</name>
    <dbReference type="NCBI Taxonomy" id="619805"/>
    <lineage>
        <taxon>Bacteria</taxon>
        <taxon>Pseudomonadati</taxon>
        <taxon>Bacteroidota</taxon>
        <taxon>Flavobacteriia</taxon>
        <taxon>Flavobacteriales</taxon>
        <taxon>Weeksellaceae</taxon>
        <taxon>Chryseobacterium group</taxon>
        <taxon>Soonwooa</taxon>
    </lineage>
</organism>
<sequence>MNFNFEFYSPWLLLLFLVFVPLIILDFRRKKPKGIKVPTTQAMRPAGGLGLVMAFLRFSKYLILSALIIAMARPRTFTITDDRDETKGLDIMLTVDVSLSMLAKDLDPDRLEALKKIAKNFVNQRPNDRIGLVAYSGEAYTKVPMTTDHQVVNDEISELSPTELQPGTAIGEGLVVAVNHLKDSKAKSKIIILMTDGENNVTNATPPEIAAELAKNNGIKVYTIGIGSRGYALFPTATDIFGDIVFTEKETDLDENLLKEIANRTGGKYFRATSNDSLQEIYNDINGLEKSDIKTSKLYQYQEYFRIFLWVALGILLFDIILRWFLYKILS</sequence>
<dbReference type="STRING" id="619805.SAMN05660477_00648"/>
<evidence type="ECO:0000256" key="2">
    <source>
        <dbReference type="ARBA" id="ARBA00022692"/>
    </source>
</evidence>
<dbReference type="EMBL" id="FUYZ01000001">
    <property type="protein sequence ID" value="SKB66901.1"/>
    <property type="molecule type" value="Genomic_DNA"/>
</dbReference>
<reference evidence="7 8" key="1">
    <citation type="submission" date="2017-02" db="EMBL/GenBank/DDBJ databases">
        <authorList>
            <person name="Peterson S.W."/>
        </authorList>
    </citation>
    <scope>NUCLEOTIDE SEQUENCE [LARGE SCALE GENOMIC DNA]</scope>
    <source>
        <strain evidence="7 8">DSM 22323</strain>
    </source>
</reference>
<keyword evidence="8" id="KW-1185">Reference proteome</keyword>
<dbReference type="PANTHER" id="PTHR22550">
    <property type="entry name" value="SPORE GERMINATION PROTEIN"/>
    <property type="match status" value="1"/>
</dbReference>
<proteinExistence type="predicted"/>
<dbReference type="Gene3D" id="3.40.50.410">
    <property type="entry name" value="von Willebrand factor, type A domain"/>
    <property type="match status" value="1"/>
</dbReference>
<evidence type="ECO:0000313" key="8">
    <source>
        <dbReference type="Proteomes" id="UP000191112"/>
    </source>
</evidence>
<dbReference type="InterPro" id="IPR002035">
    <property type="entry name" value="VWF_A"/>
</dbReference>
<dbReference type="SMART" id="SM00327">
    <property type="entry name" value="VWA"/>
    <property type="match status" value="1"/>
</dbReference>
<evidence type="ECO:0000256" key="5">
    <source>
        <dbReference type="SAM" id="Phobius"/>
    </source>
</evidence>
<dbReference type="RefSeq" id="WP_079665909.1">
    <property type="nucleotide sequence ID" value="NZ_FUYZ01000001.1"/>
</dbReference>
<dbReference type="InterPro" id="IPR050768">
    <property type="entry name" value="UPF0353/GerABKA_families"/>
</dbReference>
<dbReference type="AlphaFoldDB" id="A0A1T5D5P5"/>
<evidence type="ECO:0000313" key="7">
    <source>
        <dbReference type="EMBL" id="SKB66901.1"/>
    </source>
</evidence>
<name>A0A1T5D5P5_9FLAO</name>